<dbReference type="PRINTS" id="PR01438">
    <property type="entry name" value="UNVRSLSTRESS"/>
</dbReference>
<evidence type="ECO:0000313" key="2">
    <source>
        <dbReference type="EMBL" id="KAJ6405095.1"/>
    </source>
</evidence>
<dbReference type="AlphaFoldDB" id="A0AAD6JHL6"/>
<feature type="domain" description="UspA" evidence="1">
    <location>
        <begin position="8"/>
        <end position="153"/>
    </location>
</feature>
<protein>
    <recommendedName>
        <fullName evidence="1">UspA domain-containing protein</fullName>
    </recommendedName>
</protein>
<evidence type="ECO:0000259" key="1">
    <source>
        <dbReference type="Pfam" id="PF00582"/>
    </source>
</evidence>
<sequence>MSANLGCVIVAVDGSEESMYALRFALDNLKLRSPAPDSTETPGSFVILHVQPPPSIAAGLNPGAIPFGGPSDLEVPAFTAAIEAHQRRITEAILEHASEICREKKVNVKIQVVIGDPKEKICEVADNLPADLLVMGSRSFGPIKRMFLGSSRERTPHHELNEIIVNVIGKNFNQWRCPPLCSIYFASEFGGKACAEWLRRFCYKISRTLLIGFRKVKSFKWVITATKYLLVIGVAKPKDIQKGSLVNLTGTLVNHPGLDRGSCPCRCPLPVSFALRGRYSFVHLGLPPVFPELVKLHQGSRSRLKLSSNDVKVASEGKNSTDNDTDRCASKKDLLLIAELSSPEHFSPPLARLLAHRSIVA</sequence>
<dbReference type="InterPro" id="IPR014729">
    <property type="entry name" value="Rossmann-like_a/b/a_fold"/>
</dbReference>
<dbReference type="SUPFAM" id="SSF52402">
    <property type="entry name" value="Adenine nucleotide alpha hydrolases-like"/>
    <property type="match status" value="1"/>
</dbReference>
<reference evidence="2 3" key="1">
    <citation type="journal article" date="2023" name="Int. J. Mol. Sci.">
        <title>De Novo Assembly and Annotation of 11 Diverse Shrub Willow (Salix) Genomes Reveals Novel Gene Organization in Sex-Linked Regions.</title>
        <authorList>
            <person name="Hyden B."/>
            <person name="Feng K."/>
            <person name="Yates T.B."/>
            <person name="Jawdy S."/>
            <person name="Cereghino C."/>
            <person name="Smart L.B."/>
            <person name="Muchero W."/>
        </authorList>
    </citation>
    <scope>NUCLEOTIDE SEQUENCE [LARGE SCALE GENOMIC DNA]</scope>
    <source>
        <tissue evidence="2">Shoot tip</tissue>
    </source>
</reference>
<keyword evidence="3" id="KW-1185">Reference proteome</keyword>
<dbReference type="InterPro" id="IPR006016">
    <property type="entry name" value="UspA"/>
</dbReference>
<dbReference type="CDD" id="cd23659">
    <property type="entry name" value="USP_At3g01520-like"/>
    <property type="match status" value="1"/>
</dbReference>
<dbReference type="EMBL" id="JAPFFJ010000017">
    <property type="protein sequence ID" value="KAJ6405095.1"/>
    <property type="molecule type" value="Genomic_DNA"/>
</dbReference>
<proteinExistence type="predicted"/>
<dbReference type="PANTHER" id="PTHR31964:SF122">
    <property type="entry name" value="OS02G0760500 PROTEIN"/>
    <property type="match status" value="1"/>
</dbReference>
<dbReference type="Proteomes" id="UP001162972">
    <property type="component" value="Chromosome 2"/>
</dbReference>
<gene>
    <name evidence="2" type="ORF">OIU84_013131</name>
</gene>
<dbReference type="InterPro" id="IPR006015">
    <property type="entry name" value="Universal_stress_UspA"/>
</dbReference>
<dbReference type="Pfam" id="PF00582">
    <property type="entry name" value="Usp"/>
    <property type="match status" value="1"/>
</dbReference>
<comment type="caution">
    <text evidence="2">The sequence shown here is derived from an EMBL/GenBank/DDBJ whole genome shotgun (WGS) entry which is preliminary data.</text>
</comment>
<organism evidence="2 3">
    <name type="scientific">Salix udensis</name>
    <dbReference type="NCBI Taxonomy" id="889485"/>
    <lineage>
        <taxon>Eukaryota</taxon>
        <taxon>Viridiplantae</taxon>
        <taxon>Streptophyta</taxon>
        <taxon>Embryophyta</taxon>
        <taxon>Tracheophyta</taxon>
        <taxon>Spermatophyta</taxon>
        <taxon>Magnoliopsida</taxon>
        <taxon>eudicotyledons</taxon>
        <taxon>Gunneridae</taxon>
        <taxon>Pentapetalae</taxon>
        <taxon>rosids</taxon>
        <taxon>fabids</taxon>
        <taxon>Malpighiales</taxon>
        <taxon>Salicaceae</taxon>
        <taxon>Saliceae</taxon>
        <taxon>Salix</taxon>
    </lineage>
</organism>
<dbReference type="Gene3D" id="3.40.50.620">
    <property type="entry name" value="HUPs"/>
    <property type="match status" value="1"/>
</dbReference>
<evidence type="ECO:0000313" key="3">
    <source>
        <dbReference type="Proteomes" id="UP001162972"/>
    </source>
</evidence>
<accession>A0AAD6JHL6</accession>
<name>A0AAD6JHL6_9ROSI</name>
<dbReference type="PANTHER" id="PTHR31964">
    <property type="entry name" value="ADENINE NUCLEOTIDE ALPHA HYDROLASES-LIKE SUPERFAMILY PROTEIN"/>
    <property type="match status" value="1"/>
</dbReference>